<dbReference type="FunFam" id="3.80.10.10:FF:000095">
    <property type="entry name" value="LRR receptor-like serine/threonine-protein kinase GSO1"/>
    <property type="match status" value="1"/>
</dbReference>
<dbReference type="PANTHER" id="PTHR48056:SF17">
    <property type="entry name" value="LEUCINE-RICH REPEAT RECEPTOR PROTEIN KINASE EMS1"/>
    <property type="match status" value="1"/>
</dbReference>
<keyword evidence="6" id="KW-0677">Repeat</keyword>
<name>A0AAW1NHH4_SAPOF</name>
<keyword evidence="4 13" id="KW-0812">Transmembrane</keyword>
<dbReference type="PANTHER" id="PTHR48056">
    <property type="entry name" value="LRR RECEPTOR-LIKE SERINE/THREONINE-PROTEIN KINASE-RELATED"/>
    <property type="match status" value="1"/>
</dbReference>
<feature type="transmembrane region" description="Helical" evidence="13">
    <location>
        <begin position="601"/>
        <end position="622"/>
    </location>
</feature>
<organism evidence="16 17">
    <name type="scientific">Saponaria officinalis</name>
    <name type="common">Common soapwort</name>
    <name type="synonym">Lychnis saponaria</name>
    <dbReference type="NCBI Taxonomy" id="3572"/>
    <lineage>
        <taxon>Eukaryota</taxon>
        <taxon>Viridiplantae</taxon>
        <taxon>Streptophyta</taxon>
        <taxon>Embryophyta</taxon>
        <taxon>Tracheophyta</taxon>
        <taxon>Spermatophyta</taxon>
        <taxon>Magnoliopsida</taxon>
        <taxon>eudicotyledons</taxon>
        <taxon>Gunneridae</taxon>
        <taxon>Pentapetalae</taxon>
        <taxon>Caryophyllales</taxon>
        <taxon>Caryophyllaceae</taxon>
        <taxon>Caryophylleae</taxon>
        <taxon>Saponaria</taxon>
    </lineage>
</organism>
<evidence type="ECO:0000313" key="17">
    <source>
        <dbReference type="Proteomes" id="UP001443914"/>
    </source>
</evidence>
<dbReference type="SUPFAM" id="SSF56112">
    <property type="entry name" value="Protein kinase-like (PK-like)"/>
    <property type="match status" value="1"/>
</dbReference>
<dbReference type="Pfam" id="PF13855">
    <property type="entry name" value="LRR_8"/>
    <property type="match status" value="1"/>
</dbReference>
<dbReference type="InterPro" id="IPR013210">
    <property type="entry name" value="LRR_N_plant-typ"/>
</dbReference>
<gene>
    <name evidence="16" type="ORF">RND81_01G214100</name>
</gene>
<dbReference type="FunFam" id="1.10.510.10:FF:000388">
    <property type="entry name" value="Leucine-rich repeat receptor-like tyrosine-protein kinase PXC3"/>
    <property type="match status" value="1"/>
</dbReference>
<proteinExistence type="predicted"/>
<keyword evidence="2" id="KW-0433">Leucine-rich repeat</keyword>
<dbReference type="InterPro" id="IPR050647">
    <property type="entry name" value="Plant_LRR-RLKs"/>
</dbReference>
<dbReference type="Gene3D" id="1.10.510.10">
    <property type="entry name" value="Transferase(Phosphotransferase) domain 1"/>
    <property type="match status" value="1"/>
</dbReference>
<dbReference type="PROSITE" id="PS51450">
    <property type="entry name" value="LRR"/>
    <property type="match status" value="1"/>
</dbReference>
<evidence type="ECO:0000256" key="3">
    <source>
        <dbReference type="ARBA" id="ARBA00022679"/>
    </source>
</evidence>
<dbReference type="GO" id="GO:0016020">
    <property type="term" value="C:membrane"/>
    <property type="evidence" value="ECO:0007669"/>
    <property type="project" value="UniProtKB-SubCell"/>
</dbReference>
<evidence type="ECO:0000313" key="16">
    <source>
        <dbReference type="EMBL" id="KAK9758192.1"/>
    </source>
</evidence>
<evidence type="ECO:0000259" key="15">
    <source>
        <dbReference type="PROSITE" id="PS50011"/>
    </source>
</evidence>
<keyword evidence="8" id="KW-0067">ATP-binding</keyword>
<evidence type="ECO:0000256" key="11">
    <source>
        <dbReference type="ARBA" id="ARBA00023170"/>
    </source>
</evidence>
<evidence type="ECO:0000256" key="5">
    <source>
        <dbReference type="ARBA" id="ARBA00022729"/>
    </source>
</evidence>
<evidence type="ECO:0000256" key="12">
    <source>
        <dbReference type="ARBA" id="ARBA00023180"/>
    </source>
</evidence>
<dbReference type="InterPro" id="IPR003591">
    <property type="entry name" value="Leu-rich_rpt_typical-subtyp"/>
</dbReference>
<keyword evidence="9 13" id="KW-1133">Transmembrane helix</keyword>
<keyword evidence="3" id="KW-0808">Transferase</keyword>
<dbReference type="Proteomes" id="UP001443914">
    <property type="component" value="Unassembled WGS sequence"/>
</dbReference>
<evidence type="ECO:0000256" key="6">
    <source>
        <dbReference type="ARBA" id="ARBA00022737"/>
    </source>
</evidence>
<evidence type="ECO:0000256" key="7">
    <source>
        <dbReference type="ARBA" id="ARBA00022741"/>
    </source>
</evidence>
<protein>
    <recommendedName>
        <fullName evidence="15">Protein kinase domain-containing protein</fullName>
    </recommendedName>
</protein>
<dbReference type="GO" id="GO:0005524">
    <property type="term" value="F:ATP binding"/>
    <property type="evidence" value="ECO:0007669"/>
    <property type="project" value="UniProtKB-KW"/>
</dbReference>
<accession>A0AAW1NHH4</accession>
<keyword evidence="5 14" id="KW-0732">Signal</keyword>
<comment type="subcellular location">
    <subcellularLocation>
        <location evidence="1">Membrane</location>
        <topology evidence="1">Single-pass type I membrane protein</topology>
    </subcellularLocation>
</comment>
<dbReference type="PRINTS" id="PR00019">
    <property type="entry name" value="LEURICHRPT"/>
</dbReference>
<evidence type="ECO:0000256" key="4">
    <source>
        <dbReference type="ARBA" id="ARBA00022692"/>
    </source>
</evidence>
<comment type="caution">
    <text evidence="16">The sequence shown here is derived from an EMBL/GenBank/DDBJ whole genome shotgun (WGS) entry which is preliminary data.</text>
</comment>
<reference evidence="16" key="1">
    <citation type="submission" date="2024-03" db="EMBL/GenBank/DDBJ databases">
        <title>WGS assembly of Saponaria officinalis var. Norfolk2.</title>
        <authorList>
            <person name="Jenkins J."/>
            <person name="Shu S."/>
            <person name="Grimwood J."/>
            <person name="Barry K."/>
            <person name="Goodstein D."/>
            <person name="Schmutz J."/>
            <person name="Leebens-Mack J."/>
            <person name="Osbourn A."/>
        </authorList>
    </citation>
    <scope>NUCLEOTIDE SEQUENCE [LARGE SCALE GENOMIC DNA]</scope>
    <source>
        <strain evidence="16">JIC</strain>
    </source>
</reference>
<feature type="signal peptide" evidence="14">
    <location>
        <begin position="1"/>
        <end position="18"/>
    </location>
</feature>
<evidence type="ECO:0000256" key="13">
    <source>
        <dbReference type="SAM" id="Phobius"/>
    </source>
</evidence>
<dbReference type="FunFam" id="3.80.10.10:FF:000041">
    <property type="entry name" value="LRR receptor-like serine/threonine-protein kinase ERECTA"/>
    <property type="match status" value="1"/>
</dbReference>
<evidence type="ECO:0000256" key="14">
    <source>
        <dbReference type="SAM" id="SignalP"/>
    </source>
</evidence>
<feature type="domain" description="Protein kinase" evidence="15">
    <location>
        <begin position="672"/>
        <end position="950"/>
    </location>
</feature>
<keyword evidence="7" id="KW-0547">Nucleotide-binding</keyword>
<dbReference type="SUPFAM" id="SSF52047">
    <property type="entry name" value="RNI-like"/>
    <property type="match status" value="1"/>
</dbReference>
<dbReference type="PROSITE" id="PS50011">
    <property type="entry name" value="PROTEIN_KINASE_DOM"/>
    <property type="match status" value="1"/>
</dbReference>
<dbReference type="Pfam" id="PF08263">
    <property type="entry name" value="LRRNT_2"/>
    <property type="match status" value="1"/>
</dbReference>
<keyword evidence="11" id="KW-0675">Receptor</keyword>
<dbReference type="SMART" id="SM00369">
    <property type="entry name" value="LRR_TYP"/>
    <property type="match status" value="8"/>
</dbReference>
<dbReference type="InterPro" id="IPR001611">
    <property type="entry name" value="Leu-rich_rpt"/>
</dbReference>
<dbReference type="AlphaFoldDB" id="A0AAW1NHH4"/>
<dbReference type="GO" id="GO:0033612">
    <property type="term" value="F:receptor serine/threonine kinase binding"/>
    <property type="evidence" value="ECO:0007669"/>
    <property type="project" value="TreeGrafter"/>
</dbReference>
<dbReference type="Gene3D" id="3.80.10.10">
    <property type="entry name" value="Ribonuclease Inhibitor"/>
    <property type="match status" value="3"/>
</dbReference>
<dbReference type="InterPro" id="IPR000719">
    <property type="entry name" value="Prot_kinase_dom"/>
</dbReference>
<evidence type="ECO:0000256" key="1">
    <source>
        <dbReference type="ARBA" id="ARBA00004479"/>
    </source>
</evidence>
<dbReference type="InterPro" id="IPR032675">
    <property type="entry name" value="LRR_dom_sf"/>
</dbReference>
<dbReference type="InterPro" id="IPR011009">
    <property type="entry name" value="Kinase-like_dom_sf"/>
</dbReference>
<evidence type="ECO:0000256" key="8">
    <source>
        <dbReference type="ARBA" id="ARBA00022840"/>
    </source>
</evidence>
<evidence type="ECO:0000256" key="10">
    <source>
        <dbReference type="ARBA" id="ARBA00023136"/>
    </source>
</evidence>
<evidence type="ECO:0000256" key="2">
    <source>
        <dbReference type="ARBA" id="ARBA00022614"/>
    </source>
</evidence>
<dbReference type="SMART" id="SM00365">
    <property type="entry name" value="LRR_SD22"/>
    <property type="match status" value="4"/>
</dbReference>
<dbReference type="GO" id="GO:0004672">
    <property type="term" value="F:protein kinase activity"/>
    <property type="evidence" value="ECO:0007669"/>
    <property type="project" value="InterPro"/>
</dbReference>
<sequence length="950" mass="103723">MKLGIIVFLILLSNSVFSELPPSQKSNMIMLSKLLHNQTALISWTDVENPCSWAGVTCNTVNKTTSYVTKLLLSNKRLTDSSFLLPACQIPTLEALDVSKNSLSSIPDEFFTVCGGIQGLKLVNFSNNRVSGVLPSFGDGFSTLQSLDLSNNMLSGSVGVQLEELVSLKSLNLSFNSFTGLIPVKLGKFTGLEQLQLSTNSFQDSIPARLSDYTNLTILDLSSNIISGNIPTSLQELHKLEILVLSGNNLHGEIPINISQIKTLQRFSANLNMLTGKIPAGISKYVKTLDLSYNNFSGSIPDDLLSYPNLQSVDITSNSLVGSIPANVSSSLFRLRAGGNSLTGMLSSIKFAELENLQYLELENNRLSGKIPSELGSCYKLRLLNLAGNGFSGELPRKLGNLTQLMGLSLQQNNFVGQIPHEITELTYLLILNISWNSLSGSIPPSIANLTNLTFLDLQQNYLTGSLPVSIGSMNRLTELQLGRNYLSGQIASVPRNLQYSLNLSHNQFDGPIPNSLSLLSSLQVLDLSYNRFSGPIPDFSFDQSLVTLLLNNNNLSGVRPTFSSYVVVDTDGNPGLITLPPDSVPVFSQSHRKTRLRVRIAVEIGALLFGGIVAFFAVFISRRVFCRAHDREVQPNNGDVPTPEAIESHMLTTNSVHKANIDFNKAMEAVANPLNLVLSTKFSSYYKVIMPMGRRYFVKKINCSDRIIEPSSHESFGKDLESLGKLNSSNIMIPLAYMLSADNAYLFYETTLKGTLFDILHRSPGIPLDWVSRCSIAVGIAQGLSFLHGCSSGPILLFDLGSKTVLLKSLKEPQIGDIELCKVIDPSKSTSSLSAVAGSVGYIPPEYAYTMRVTTAGNVYSFGVILLELVTGKQAVSEGMELAKWVWSNSTETQKWDRILDYSISRTSPTVKSQMLAVLKIALACINASSEARPKMKTVLRMLLNARKG</sequence>
<keyword evidence="17" id="KW-1185">Reference proteome</keyword>
<keyword evidence="12" id="KW-0325">Glycoprotein</keyword>
<dbReference type="FunFam" id="3.30.200.20:FF:000454">
    <property type="entry name" value="Leucine-rich repeat receptor-like tyrosine-protein kinase PXC3"/>
    <property type="match status" value="1"/>
</dbReference>
<evidence type="ECO:0000256" key="9">
    <source>
        <dbReference type="ARBA" id="ARBA00022989"/>
    </source>
</evidence>
<dbReference type="FunFam" id="3.80.10.10:FF:000512">
    <property type="entry name" value="Leucine-rich repeat receptor-like serine/threonine-protein kinase BAM3"/>
    <property type="match status" value="1"/>
</dbReference>
<dbReference type="SUPFAM" id="SSF52058">
    <property type="entry name" value="L domain-like"/>
    <property type="match status" value="1"/>
</dbReference>
<feature type="chain" id="PRO_5043923546" description="Protein kinase domain-containing protein" evidence="14">
    <location>
        <begin position="19"/>
        <end position="950"/>
    </location>
</feature>
<dbReference type="Pfam" id="PF00560">
    <property type="entry name" value="LRR_1"/>
    <property type="match status" value="10"/>
</dbReference>
<keyword evidence="10 13" id="KW-0472">Membrane</keyword>
<dbReference type="EMBL" id="JBDFQZ010000001">
    <property type="protein sequence ID" value="KAK9758192.1"/>
    <property type="molecule type" value="Genomic_DNA"/>
</dbReference>
<dbReference type="Pfam" id="PF00069">
    <property type="entry name" value="Pkinase"/>
    <property type="match status" value="1"/>
</dbReference>